<name>A0A0F6SRS3_9CORY</name>
<dbReference type="AlphaFoldDB" id="A0A0F6SRS3"/>
<gene>
    <name evidence="2" type="ORF">YH66_13495</name>
</gene>
<dbReference type="RefSeq" id="WP_003862962.1">
    <property type="nucleotide sequence ID" value="NZ_CP011309.1"/>
</dbReference>
<evidence type="ECO:0000313" key="3">
    <source>
        <dbReference type="Proteomes" id="UP000034037"/>
    </source>
</evidence>
<organism evidence="2 3">
    <name type="scientific">[Brevibacterium] flavum</name>
    <dbReference type="NCBI Taxonomy" id="92706"/>
    <lineage>
        <taxon>Bacteria</taxon>
        <taxon>Bacillati</taxon>
        <taxon>Actinomycetota</taxon>
        <taxon>Actinomycetes</taxon>
        <taxon>Mycobacteriales</taxon>
        <taxon>Corynebacteriaceae</taxon>
        <taxon>Corynebacterium</taxon>
    </lineage>
</organism>
<dbReference type="PATRIC" id="fig|92706.3.peg.2827"/>
<sequence length="572" mass="64608">MRSLQSVLDLLTSKSKVATKIVVERIEKHPVHGLGWMMYPPFHPWTDASTLTIERNGTSRRASQNGVAVLHQHEQVQTIGLASYFIDSKVWVNELAGLDRINISESEVAGRDVLVLPLSDLTLSIDAKYGVVLAAEDSDESVRAVSVEFLDQWVDEEEPPAEEVPKYTETREELPPLEIPPAPSGNRNLRVLCTWGAMEGIIPEWKPGDQVSLFLSFDLDDPPFEQLKTTRRGYTEPGEIYGNQRSYKFHADGWNAVISAKVPLHTEENLTGYFTHSSYADTSRRTSAVITAVYRHGKDAIIDVTLDGAKPPRYQESLDWSSTSTCDGETFWLSDKSLPFVRGFNVSTGKLVHEISIPTFNEIALESGNRARAAKKLWELPDLKEATDPVPAIPAGWKLHKRFGKNFHVVSADNGTWKQTILRIKPFKAIELDLGYAEISTIYQYGERIYLRSDLHQITFNQDLEILSVEVHGNPDAGYWPLSDLPPGDSPTLGFPIGSLMMFHEQQDIYAFHDPKTTKQLTTVNLPKRQFEVEYASQNRIVISLKNPESRLIDKLLVWEPQTGWREQNLER</sequence>
<dbReference type="HOGENOM" id="CLU_474672_0_0_11"/>
<evidence type="ECO:0000256" key="1">
    <source>
        <dbReference type="SAM" id="MobiDB-lite"/>
    </source>
</evidence>
<reference evidence="2 3" key="1">
    <citation type="submission" date="2015-04" db="EMBL/GenBank/DDBJ databases">
        <title>Complete Genome Sequence of Brevibacterium flavum ATCC 15168.</title>
        <authorList>
            <person name="Ahn J."/>
            <person name="Park G."/>
            <person name="Jeon W."/>
            <person name="Jang Y."/>
            <person name="Jang M."/>
            <person name="Lee H."/>
            <person name="Lee H."/>
        </authorList>
    </citation>
    <scope>NUCLEOTIDE SEQUENCE [LARGE SCALE GENOMIC DNA]</scope>
    <source>
        <strain evidence="2 3">ATCC 15168</strain>
    </source>
</reference>
<accession>A0A0F6SRS3</accession>
<dbReference type="Proteomes" id="UP000034037">
    <property type="component" value="Chromosome"/>
</dbReference>
<feature type="region of interest" description="Disordered" evidence="1">
    <location>
        <begin position="158"/>
        <end position="182"/>
    </location>
</feature>
<keyword evidence="3" id="KW-1185">Reference proteome</keyword>
<feature type="compositionally biased region" description="Basic and acidic residues" evidence="1">
    <location>
        <begin position="163"/>
        <end position="174"/>
    </location>
</feature>
<proteinExistence type="predicted"/>
<protein>
    <submittedName>
        <fullName evidence="2">Uncharacterized protein</fullName>
    </submittedName>
</protein>
<dbReference type="EMBL" id="CP011309">
    <property type="protein sequence ID" value="AKF28459.1"/>
    <property type="molecule type" value="Genomic_DNA"/>
</dbReference>
<evidence type="ECO:0000313" key="2">
    <source>
        <dbReference type="EMBL" id="AKF28459.1"/>
    </source>
</evidence>